<reference evidence="3" key="2">
    <citation type="submission" date="2025-08" db="UniProtKB">
        <authorList>
            <consortium name="Ensembl"/>
        </authorList>
    </citation>
    <scope>IDENTIFICATION</scope>
</reference>
<dbReference type="PANTHER" id="PTHR43669:SF3">
    <property type="entry name" value="ALCOHOL DEHYDROGENASE, PUTATIVE (AFU_ORTHOLOGUE AFUA_3G03445)-RELATED"/>
    <property type="match status" value="1"/>
</dbReference>
<keyword evidence="4" id="KW-1185">Reference proteome</keyword>
<dbReference type="HOGENOM" id="CLU_097965_0_0_1"/>
<evidence type="ECO:0000313" key="4">
    <source>
        <dbReference type="Proteomes" id="UP000007875"/>
    </source>
</evidence>
<dbReference type="SUPFAM" id="SSF51735">
    <property type="entry name" value="NAD(P)-binding Rossmann-fold domains"/>
    <property type="match status" value="1"/>
</dbReference>
<dbReference type="Gene3D" id="3.40.50.720">
    <property type="entry name" value="NAD(P)-binding Rossmann-like Domain"/>
    <property type="match status" value="1"/>
</dbReference>
<dbReference type="InParanoid" id="H2YBW2"/>
<accession>H2YBW2</accession>
<dbReference type="Ensembl" id="ENSCSAVT00000002854.1">
    <property type="protein sequence ID" value="ENSCSAVP00000002810.1"/>
    <property type="gene ID" value="ENSCSAVG00000001671.1"/>
</dbReference>
<keyword evidence="2" id="KW-0560">Oxidoreductase</keyword>
<reference evidence="4" key="1">
    <citation type="submission" date="2003-08" db="EMBL/GenBank/DDBJ databases">
        <authorList>
            <person name="Birren B."/>
            <person name="Nusbaum C."/>
            <person name="Abebe A."/>
            <person name="Abouelleil A."/>
            <person name="Adekoya E."/>
            <person name="Ait-zahra M."/>
            <person name="Allen N."/>
            <person name="Allen T."/>
            <person name="An P."/>
            <person name="Anderson M."/>
            <person name="Anderson S."/>
            <person name="Arachchi H."/>
            <person name="Armbruster J."/>
            <person name="Bachantsang P."/>
            <person name="Baldwin J."/>
            <person name="Barry A."/>
            <person name="Bayul T."/>
            <person name="Blitshsteyn B."/>
            <person name="Bloom T."/>
            <person name="Blye J."/>
            <person name="Boguslavskiy L."/>
            <person name="Borowsky M."/>
            <person name="Boukhgalter B."/>
            <person name="Brunache A."/>
            <person name="Butler J."/>
            <person name="Calixte N."/>
            <person name="Calvo S."/>
            <person name="Camarata J."/>
            <person name="Campo K."/>
            <person name="Chang J."/>
            <person name="Cheshatsang Y."/>
            <person name="Citroen M."/>
            <person name="Collymore A."/>
            <person name="Considine T."/>
            <person name="Cook A."/>
            <person name="Cooke P."/>
            <person name="Corum B."/>
            <person name="Cuomo C."/>
            <person name="David R."/>
            <person name="Dawoe T."/>
            <person name="Degray S."/>
            <person name="Dodge S."/>
            <person name="Dooley K."/>
            <person name="Dorje P."/>
            <person name="Dorjee K."/>
            <person name="Dorris L."/>
            <person name="Duffey N."/>
            <person name="Dupes A."/>
            <person name="Elkins T."/>
            <person name="Engels R."/>
            <person name="Erickson J."/>
            <person name="Farina A."/>
            <person name="Faro S."/>
            <person name="Ferreira P."/>
            <person name="Fischer H."/>
            <person name="Fitzgerald M."/>
            <person name="Foley K."/>
            <person name="Gage D."/>
            <person name="Galagan J."/>
            <person name="Gearin G."/>
            <person name="Gnerre S."/>
            <person name="Gnirke A."/>
            <person name="Goyette A."/>
            <person name="Graham J."/>
            <person name="Grandbois E."/>
            <person name="Gyaltsen K."/>
            <person name="Hafez N."/>
            <person name="Hagopian D."/>
            <person name="Hagos B."/>
            <person name="Hall J."/>
            <person name="Hatcher B."/>
            <person name="Heller A."/>
            <person name="Higgins H."/>
            <person name="Honan T."/>
            <person name="Horn A."/>
            <person name="Houde N."/>
            <person name="Hughes L."/>
            <person name="Hulme W."/>
            <person name="Husby E."/>
            <person name="Iliev I."/>
            <person name="Jaffe D."/>
            <person name="Jones C."/>
            <person name="Kamal M."/>
            <person name="Kamat A."/>
            <person name="Kamvysselis M."/>
            <person name="Karlsson E."/>
            <person name="Kells C."/>
            <person name="Kieu A."/>
            <person name="Kisner P."/>
            <person name="Kodira C."/>
            <person name="Kulbokas E."/>
            <person name="Labutti K."/>
            <person name="Lama D."/>
            <person name="Landers T."/>
            <person name="Leger J."/>
            <person name="Levine S."/>
            <person name="Lewis D."/>
            <person name="Lewis T."/>
            <person name="Lindblad-toh K."/>
            <person name="Liu X."/>
            <person name="Lokyitsang T."/>
            <person name="Lokyitsang Y."/>
            <person name="Lucien O."/>
            <person name="Lui A."/>
            <person name="Ma L.J."/>
            <person name="Mabbitt R."/>
            <person name="Macdonald J."/>
            <person name="Maclean C."/>
            <person name="Major J."/>
            <person name="Manning J."/>
            <person name="Marabella R."/>
            <person name="Maru K."/>
            <person name="Matthews C."/>
            <person name="Mauceli E."/>
            <person name="Mccarthy M."/>
            <person name="Mcdonough S."/>
            <person name="Mcghee T."/>
            <person name="Meldrim J."/>
            <person name="Meneus L."/>
            <person name="Mesirov J."/>
            <person name="Mihalev A."/>
            <person name="Mihova T."/>
            <person name="Mikkelsen T."/>
            <person name="Mlenga V."/>
            <person name="Moru K."/>
            <person name="Mozes J."/>
            <person name="Mulrain L."/>
            <person name="Munson G."/>
            <person name="Naylor J."/>
            <person name="Newes C."/>
            <person name="Nguyen C."/>
            <person name="Nguyen N."/>
            <person name="Nguyen T."/>
            <person name="Nicol R."/>
            <person name="Nielsen C."/>
            <person name="Nizzari M."/>
            <person name="Norbu C."/>
            <person name="Norbu N."/>
            <person name="O'donnell P."/>
            <person name="Okoawo O."/>
            <person name="O'leary S."/>
            <person name="Omotosho B."/>
            <person name="O'neill K."/>
            <person name="Osman S."/>
            <person name="Parker S."/>
            <person name="Perrin D."/>
            <person name="Phunkhang P."/>
            <person name="Piqani B."/>
            <person name="Purcell S."/>
            <person name="Rachupka T."/>
            <person name="Ramasamy U."/>
            <person name="Rameau R."/>
            <person name="Ray V."/>
            <person name="Raymond C."/>
            <person name="Retta R."/>
            <person name="Richardson S."/>
            <person name="Rise C."/>
            <person name="Rodriguez J."/>
            <person name="Rogers J."/>
            <person name="Rogov P."/>
            <person name="Rutman M."/>
            <person name="Schupbach R."/>
            <person name="Seaman C."/>
            <person name="Settipalli S."/>
            <person name="Sharpe T."/>
            <person name="Sheridan J."/>
            <person name="Sherpa N."/>
            <person name="Shi J."/>
            <person name="Smirnov S."/>
            <person name="Smith C."/>
            <person name="Sougnez C."/>
            <person name="Spencer B."/>
            <person name="Stalker J."/>
            <person name="Stange-thomann N."/>
            <person name="Stavropoulos S."/>
            <person name="Stetson K."/>
            <person name="Stone C."/>
            <person name="Stone S."/>
            <person name="Stubbs M."/>
            <person name="Talamas J."/>
            <person name="Tchuinga P."/>
            <person name="Tenzing P."/>
            <person name="Tesfaye S."/>
            <person name="Theodore J."/>
            <person name="Thoulutsang Y."/>
            <person name="Topham K."/>
            <person name="Towey S."/>
            <person name="Tsamla T."/>
            <person name="Tsomo N."/>
            <person name="Vallee D."/>
            <person name="Vassiliev H."/>
            <person name="Venkataraman V."/>
            <person name="Vinson J."/>
            <person name="Vo A."/>
            <person name="Wade C."/>
            <person name="Wang S."/>
            <person name="Wangchuk T."/>
            <person name="Wangdi T."/>
            <person name="Whittaker C."/>
            <person name="Wilkinson J."/>
            <person name="Wu Y."/>
            <person name="Wyman D."/>
            <person name="Yadav S."/>
            <person name="Yang S."/>
            <person name="Yang X."/>
            <person name="Yeager S."/>
            <person name="Yee E."/>
            <person name="Young G."/>
            <person name="Zainoun J."/>
            <person name="Zembeck L."/>
            <person name="Zimmer A."/>
            <person name="Zody M."/>
            <person name="Lander E."/>
        </authorList>
    </citation>
    <scope>NUCLEOTIDE SEQUENCE [LARGE SCALE GENOMIC DNA]</scope>
</reference>
<comment type="similarity">
    <text evidence="1">Belongs to the short-chain dehydrogenases/reductases (SDR) family.</text>
</comment>
<organism evidence="3 4">
    <name type="scientific">Ciona savignyi</name>
    <name type="common">Pacific transparent sea squirt</name>
    <dbReference type="NCBI Taxonomy" id="51511"/>
    <lineage>
        <taxon>Eukaryota</taxon>
        <taxon>Metazoa</taxon>
        <taxon>Chordata</taxon>
        <taxon>Tunicata</taxon>
        <taxon>Ascidiacea</taxon>
        <taxon>Phlebobranchia</taxon>
        <taxon>Cionidae</taxon>
        <taxon>Ciona</taxon>
    </lineage>
</organism>
<dbReference type="STRING" id="51511.ENSCSAVP00000002810"/>
<dbReference type="eggNOG" id="ENOG502QUIR">
    <property type="taxonomic scope" value="Eukaryota"/>
</dbReference>
<dbReference type="OMA" id="RAMGHAL"/>
<reference evidence="3" key="3">
    <citation type="submission" date="2025-09" db="UniProtKB">
        <authorList>
            <consortium name="Ensembl"/>
        </authorList>
    </citation>
    <scope>IDENTIFICATION</scope>
</reference>
<evidence type="ECO:0000256" key="2">
    <source>
        <dbReference type="ARBA" id="ARBA00023002"/>
    </source>
</evidence>
<dbReference type="GO" id="GO:0016491">
    <property type="term" value="F:oxidoreductase activity"/>
    <property type="evidence" value="ECO:0007669"/>
    <property type="project" value="UniProtKB-KW"/>
</dbReference>
<dbReference type="PANTHER" id="PTHR43669">
    <property type="entry name" value="5-KETO-D-GLUCONATE 5-REDUCTASE"/>
    <property type="match status" value="1"/>
</dbReference>
<evidence type="ECO:0000256" key="1">
    <source>
        <dbReference type="ARBA" id="ARBA00006484"/>
    </source>
</evidence>
<evidence type="ECO:0000313" key="3">
    <source>
        <dbReference type="Ensembl" id="ENSCSAVP00000002810.1"/>
    </source>
</evidence>
<proteinExistence type="inferred from homology"/>
<dbReference type="Proteomes" id="UP000007875">
    <property type="component" value="Unassembled WGS sequence"/>
</dbReference>
<dbReference type="AlphaFoldDB" id="H2YBW2"/>
<sequence length="198" mass="20687">MGPAAERVVFVMGDVGSEASAEAARNEVLAQCGGRIDDIVAAIGFPWWQKGPIMFQGKIDLESALNSLVVAPFVAYKTFIHLVKDNPNGSFTFVTGGGADMYLVPGTGFMAIGGAASQGLARVALKEHVNDPVCVTEISFMLGVTPVPDQMPPAFDWIFNQDAGDAVTSAAIARLGRGKTSTITSLDALKVLATNGIL</sequence>
<name>H2YBW2_CIOSA</name>
<protein>
    <submittedName>
        <fullName evidence="3">Uncharacterized protein</fullName>
    </submittedName>
</protein>
<dbReference type="GeneTree" id="ENSGT01150000289588"/>
<dbReference type="InterPro" id="IPR036291">
    <property type="entry name" value="NAD(P)-bd_dom_sf"/>
</dbReference>
<dbReference type="FunCoup" id="H2YBW2">
    <property type="interactions" value="1"/>
</dbReference>